<feature type="transmembrane region" description="Helical" evidence="5">
    <location>
        <begin position="23"/>
        <end position="50"/>
    </location>
</feature>
<dbReference type="Gene3D" id="1.20.1740.10">
    <property type="entry name" value="Amino acid/polyamine transporter I"/>
    <property type="match status" value="1"/>
</dbReference>
<keyword evidence="4 5" id="KW-0472">Membrane</keyword>
<protein>
    <recommendedName>
        <fullName evidence="8">Amino acid permease/ SLC12A domain-containing protein</fullName>
    </recommendedName>
</protein>
<keyword evidence="2 5" id="KW-0812">Transmembrane</keyword>
<comment type="subcellular location">
    <subcellularLocation>
        <location evidence="1">Membrane</location>
        <topology evidence="1">Multi-pass membrane protein</topology>
    </subcellularLocation>
</comment>
<comment type="caution">
    <text evidence="6">The sequence shown here is derived from an EMBL/GenBank/DDBJ whole genome shotgun (WGS) entry which is preliminary data.</text>
</comment>
<evidence type="ECO:0000256" key="2">
    <source>
        <dbReference type="ARBA" id="ARBA00022692"/>
    </source>
</evidence>
<dbReference type="Proteomes" id="UP000516260">
    <property type="component" value="Chromosome 12"/>
</dbReference>
<dbReference type="AlphaFoldDB" id="A0A4Z2C951"/>
<dbReference type="PIRSF" id="PIRSF006060">
    <property type="entry name" value="AA_transporter"/>
    <property type="match status" value="1"/>
</dbReference>
<dbReference type="InterPro" id="IPR002293">
    <property type="entry name" value="AA/rel_permease1"/>
</dbReference>
<feature type="transmembrane region" description="Helical" evidence="5">
    <location>
        <begin position="167"/>
        <end position="187"/>
    </location>
</feature>
<feature type="transmembrane region" description="Helical" evidence="5">
    <location>
        <begin position="223"/>
        <end position="249"/>
    </location>
</feature>
<dbReference type="EMBL" id="SWLE01000004">
    <property type="protein sequence ID" value="TNN00755.1"/>
    <property type="molecule type" value="Genomic_DNA"/>
</dbReference>
<keyword evidence="3 5" id="KW-1133">Transmembrane helix</keyword>
<dbReference type="GO" id="GO:0042941">
    <property type="term" value="P:D-alanine transmembrane transport"/>
    <property type="evidence" value="ECO:0007669"/>
    <property type="project" value="TreeGrafter"/>
</dbReference>
<feature type="transmembrane region" description="Helical" evidence="5">
    <location>
        <begin position="62"/>
        <end position="86"/>
    </location>
</feature>
<evidence type="ECO:0000256" key="5">
    <source>
        <dbReference type="SAM" id="Phobius"/>
    </source>
</evidence>
<evidence type="ECO:0000256" key="3">
    <source>
        <dbReference type="ARBA" id="ARBA00022989"/>
    </source>
</evidence>
<evidence type="ECO:0000313" key="6">
    <source>
        <dbReference type="EMBL" id="TNN00755.1"/>
    </source>
</evidence>
<organism evidence="6 7">
    <name type="scientific">Takifugu bimaculatus</name>
    <dbReference type="NCBI Taxonomy" id="433685"/>
    <lineage>
        <taxon>Eukaryota</taxon>
        <taxon>Metazoa</taxon>
        <taxon>Chordata</taxon>
        <taxon>Craniata</taxon>
        <taxon>Vertebrata</taxon>
        <taxon>Euteleostomi</taxon>
        <taxon>Actinopterygii</taxon>
        <taxon>Neopterygii</taxon>
        <taxon>Teleostei</taxon>
        <taxon>Neoteleostei</taxon>
        <taxon>Acanthomorphata</taxon>
        <taxon>Eupercaria</taxon>
        <taxon>Tetraodontiformes</taxon>
        <taxon>Tetradontoidea</taxon>
        <taxon>Tetraodontidae</taxon>
        <taxon>Takifugu</taxon>
    </lineage>
</organism>
<keyword evidence="7" id="KW-1185">Reference proteome</keyword>
<dbReference type="GO" id="GO:0015179">
    <property type="term" value="F:L-amino acid transmembrane transporter activity"/>
    <property type="evidence" value="ECO:0007669"/>
    <property type="project" value="TreeGrafter"/>
</dbReference>
<feature type="transmembrane region" description="Helical" evidence="5">
    <location>
        <begin position="300"/>
        <end position="322"/>
    </location>
</feature>
<accession>A0A4Z2C951</accession>
<feature type="transmembrane region" description="Helical" evidence="5">
    <location>
        <begin position="98"/>
        <end position="117"/>
    </location>
</feature>
<dbReference type="GO" id="GO:0042942">
    <property type="term" value="P:D-serine transmembrane transport"/>
    <property type="evidence" value="ECO:0007669"/>
    <property type="project" value="TreeGrafter"/>
</dbReference>
<feature type="transmembrane region" description="Helical" evidence="5">
    <location>
        <begin position="276"/>
        <end position="294"/>
    </location>
</feature>
<dbReference type="GO" id="GO:0016020">
    <property type="term" value="C:membrane"/>
    <property type="evidence" value="ECO:0007669"/>
    <property type="project" value="UniProtKB-SubCell"/>
</dbReference>
<feature type="transmembrane region" description="Helical" evidence="5">
    <location>
        <begin position="137"/>
        <end position="155"/>
    </location>
</feature>
<evidence type="ECO:0008006" key="8">
    <source>
        <dbReference type="Google" id="ProtNLM"/>
    </source>
</evidence>
<evidence type="ECO:0000256" key="4">
    <source>
        <dbReference type="ARBA" id="ARBA00023136"/>
    </source>
</evidence>
<evidence type="ECO:0000256" key="1">
    <source>
        <dbReference type="ARBA" id="ARBA00004141"/>
    </source>
</evidence>
<dbReference type="InterPro" id="IPR050598">
    <property type="entry name" value="AminoAcid_Transporter"/>
</dbReference>
<proteinExistence type="predicted"/>
<name>A0A4Z2C951_9TELE</name>
<gene>
    <name evidence="6" type="ORF">fugu_012001</name>
</gene>
<reference evidence="6 7" key="1">
    <citation type="submission" date="2019-04" db="EMBL/GenBank/DDBJ databases">
        <title>The sequence and de novo assembly of Takifugu bimaculatus genome using PacBio and Hi-C technologies.</title>
        <authorList>
            <person name="Xu P."/>
            <person name="Liu B."/>
            <person name="Zhou Z."/>
        </authorList>
    </citation>
    <scope>NUCLEOTIDE SEQUENCE [LARGE SCALE GENOMIC DNA]</scope>
    <source>
        <strain evidence="6">TB-2018</strain>
        <tissue evidence="6">Muscle</tissue>
    </source>
</reference>
<evidence type="ECO:0000313" key="7">
    <source>
        <dbReference type="Proteomes" id="UP000516260"/>
    </source>
</evidence>
<dbReference type="PANTHER" id="PTHR11785">
    <property type="entry name" value="AMINO ACID TRANSPORTER"/>
    <property type="match status" value="1"/>
</dbReference>
<dbReference type="PANTHER" id="PTHR11785:SF73">
    <property type="entry name" value="ASC-TYPE AMINO ACID TRANSPORTER 1"/>
    <property type="match status" value="1"/>
</dbReference>
<dbReference type="Pfam" id="PF13520">
    <property type="entry name" value="AA_permease_2"/>
    <property type="match status" value="1"/>
</dbReference>
<dbReference type="GO" id="GO:0015175">
    <property type="term" value="F:neutral L-amino acid transmembrane transporter activity"/>
    <property type="evidence" value="ECO:0007669"/>
    <property type="project" value="TreeGrafter"/>
</dbReference>
<sequence>MDRTAAPLSLQGKLRLRLVTLKFLLLWSAVLIMYPTTLAVIALTFSSYILQPVFPHCMPPYLVTRILSATCLLLLTWVNCCSVRLAKRIQDVFTVGKLMALGLIIVVGLIEICKGKYEVLAAQVTISQGRVPSVGQISLAFLQASFAFSGWNFLNYVTEEVVEPRRFVMLMVVCGIFQESTSGYLYFHTIGDICVHTNIAYFSMSPEELLPSNAVAVTFGETLLAMFSVIMPISVALFIFGGISGYLFTSSRLCFSGAREGHLPCLLAMIHYKNCTPIPALMVCCIATIVILCVGETQNLISYVSFINYLSYGVTIAGLVYYQCKKPNIYRPIELDPIKKASEDEWTGIQTGAIF</sequence>